<dbReference type="Gene3D" id="1.10.10.10">
    <property type="entry name" value="Winged helix-like DNA-binding domain superfamily/Winged helix DNA-binding domain"/>
    <property type="match status" value="1"/>
</dbReference>
<proteinExistence type="inferred from homology"/>
<name>A0ABW4YT42_9HYPH</name>
<comment type="similarity">
    <text evidence="1">Belongs to the LysR transcriptional regulatory family.</text>
</comment>
<dbReference type="PRINTS" id="PR00039">
    <property type="entry name" value="HTHLYSR"/>
</dbReference>
<comment type="caution">
    <text evidence="6">The sequence shown here is derived from an EMBL/GenBank/DDBJ whole genome shotgun (WGS) entry which is preliminary data.</text>
</comment>
<dbReference type="InterPro" id="IPR005119">
    <property type="entry name" value="LysR_subst-bd"/>
</dbReference>
<evidence type="ECO:0000256" key="2">
    <source>
        <dbReference type="ARBA" id="ARBA00023015"/>
    </source>
</evidence>
<dbReference type="SUPFAM" id="SSF53850">
    <property type="entry name" value="Periplasmic binding protein-like II"/>
    <property type="match status" value="1"/>
</dbReference>
<dbReference type="InterPro" id="IPR036388">
    <property type="entry name" value="WH-like_DNA-bd_sf"/>
</dbReference>
<organism evidence="6 7">
    <name type="scientific">Ancylobacter oerskovii</name>
    <dbReference type="NCBI Taxonomy" id="459519"/>
    <lineage>
        <taxon>Bacteria</taxon>
        <taxon>Pseudomonadati</taxon>
        <taxon>Pseudomonadota</taxon>
        <taxon>Alphaproteobacteria</taxon>
        <taxon>Hyphomicrobiales</taxon>
        <taxon>Xanthobacteraceae</taxon>
        <taxon>Ancylobacter</taxon>
    </lineage>
</organism>
<protein>
    <submittedName>
        <fullName evidence="6">LysR family transcriptional regulator</fullName>
    </submittedName>
</protein>
<evidence type="ECO:0000259" key="5">
    <source>
        <dbReference type="PROSITE" id="PS50931"/>
    </source>
</evidence>
<dbReference type="InterPro" id="IPR036390">
    <property type="entry name" value="WH_DNA-bd_sf"/>
</dbReference>
<evidence type="ECO:0000256" key="3">
    <source>
        <dbReference type="ARBA" id="ARBA00023125"/>
    </source>
</evidence>
<dbReference type="PROSITE" id="PS50931">
    <property type="entry name" value="HTH_LYSR"/>
    <property type="match status" value="1"/>
</dbReference>
<reference evidence="7" key="1">
    <citation type="journal article" date="2019" name="Int. J. Syst. Evol. Microbiol.">
        <title>The Global Catalogue of Microorganisms (GCM) 10K type strain sequencing project: providing services to taxonomists for standard genome sequencing and annotation.</title>
        <authorList>
            <consortium name="The Broad Institute Genomics Platform"/>
            <consortium name="The Broad Institute Genome Sequencing Center for Infectious Disease"/>
            <person name="Wu L."/>
            <person name="Ma J."/>
        </authorList>
    </citation>
    <scope>NUCLEOTIDE SEQUENCE [LARGE SCALE GENOMIC DNA]</scope>
    <source>
        <strain evidence="7">CCM 7435</strain>
    </source>
</reference>
<dbReference type="SUPFAM" id="SSF46785">
    <property type="entry name" value="Winged helix' DNA-binding domain"/>
    <property type="match status" value="1"/>
</dbReference>
<dbReference type="EMBL" id="JBHUHD010000001">
    <property type="protein sequence ID" value="MFD2139371.1"/>
    <property type="molecule type" value="Genomic_DNA"/>
</dbReference>
<dbReference type="RefSeq" id="WP_213352320.1">
    <property type="nucleotide sequence ID" value="NZ_JAHBGB010000019.1"/>
</dbReference>
<dbReference type="PANTHER" id="PTHR30346">
    <property type="entry name" value="TRANSCRIPTIONAL DUAL REGULATOR HCAR-RELATED"/>
    <property type="match status" value="1"/>
</dbReference>
<gene>
    <name evidence="6" type="ORF">ACFSNC_03075</name>
</gene>
<sequence>MELRHIRYFIAVAEERNFTRAAARLGIGQPPLSAQIKDLEAEIGTQLFHRVAHGAELTEAGTAFLTAVKSLPDEAAAAIHAARRAARGETGQLSVGLTGTAALNPLFPAAIRSFRRSYPDVELRIVEANSVVLLSSLVEGRLDVAILRPAESDPEDLREERLIDEPLVAALPAAHPAASRRTGLDLATLSDEPFILTPRSVGTSLHDAALAACRAVGFEPRLGQPAPQIASILSLVAAEFGVSLVPASLAELNVPGVVFRRLRAPEPRVGLVVAYRKHRPPPLALNFAKVARAARAMAEI</sequence>
<dbReference type="Pfam" id="PF03466">
    <property type="entry name" value="LysR_substrate"/>
    <property type="match status" value="1"/>
</dbReference>
<evidence type="ECO:0000313" key="7">
    <source>
        <dbReference type="Proteomes" id="UP001597299"/>
    </source>
</evidence>
<evidence type="ECO:0000256" key="1">
    <source>
        <dbReference type="ARBA" id="ARBA00009437"/>
    </source>
</evidence>
<dbReference type="Pfam" id="PF00126">
    <property type="entry name" value="HTH_1"/>
    <property type="match status" value="1"/>
</dbReference>
<dbReference type="Gene3D" id="3.40.190.10">
    <property type="entry name" value="Periplasmic binding protein-like II"/>
    <property type="match status" value="2"/>
</dbReference>
<dbReference type="Proteomes" id="UP001597299">
    <property type="component" value="Unassembled WGS sequence"/>
</dbReference>
<accession>A0ABW4YT42</accession>
<evidence type="ECO:0000313" key="6">
    <source>
        <dbReference type="EMBL" id="MFD2139371.1"/>
    </source>
</evidence>
<evidence type="ECO:0000256" key="4">
    <source>
        <dbReference type="ARBA" id="ARBA00023163"/>
    </source>
</evidence>
<keyword evidence="7" id="KW-1185">Reference proteome</keyword>
<dbReference type="InterPro" id="IPR000847">
    <property type="entry name" value="LysR_HTH_N"/>
</dbReference>
<feature type="domain" description="HTH lysR-type" evidence="5">
    <location>
        <begin position="1"/>
        <end position="58"/>
    </location>
</feature>
<keyword evidence="4" id="KW-0804">Transcription</keyword>
<dbReference type="PANTHER" id="PTHR30346:SF30">
    <property type="entry name" value="SMALL NEUTRAL PROTEASE REGULATORY PROTEIN"/>
    <property type="match status" value="1"/>
</dbReference>
<keyword evidence="3" id="KW-0238">DNA-binding</keyword>
<keyword evidence="2" id="KW-0805">Transcription regulation</keyword>